<accession>A0A7W9WWF2</accession>
<dbReference type="AlphaFoldDB" id="A0A7W9WWF2"/>
<dbReference type="EMBL" id="JACHBW010000027">
    <property type="protein sequence ID" value="MBB6106481.1"/>
    <property type="molecule type" value="Genomic_DNA"/>
</dbReference>
<keyword evidence="2" id="KW-1185">Reference proteome</keyword>
<comment type="caution">
    <text evidence="1">The sequence shown here is derived from an EMBL/GenBank/DDBJ whole genome shotgun (WGS) entry which is preliminary data.</text>
</comment>
<sequence length="143" mass="15910">MALFIFRSIPMNTYELDCPAVPFETVGKTVAQVVSRIEQRLRKAELEPEWVVAANWIDDANDSLHGLKADALWPVVVEGESRLCLSVAIGRSEGWLVQIDHVRLHKAGDGGHWSSVALLRIKTLTRTHAWAVAAAMSRLLEID</sequence>
<evidence type="ECO:0000313" key="2">
    <source>
        <dbReference type="Proteomes" id="UP000571554"/>
    </source>
</evidence>
<gene>
    <name evidence="1" type="ORF">F4827_006356</name>
</gene>
<organism evidence="1 2">
    <name type="scientific">Paraburkholderia bannensis</name>
    <dbReference type="NCBI Taxonomy" id="765414"/>
    <lineage>
        <taxon>Bacteria</taxon>
        <taxon>Pseudomonadati</taxon>
        <taxon>Pseudomonadota</taxon>
        <taxon>Betaproteobacteria</taxon>
        <taxon>Burkholderiales</taxon>
        <taxon>Burkholderiaceae</taxon>
        <taxon>Paraburkholderia</taxon>
    </lineage>
</organism>
<proteinExistence type="predicted"/>
<name>A0A7W9WWF2_9BURK</name>
<evidence type="ECO:0000313" key="1">
    <source>
        <dbReference type="EMBL" id="MBB6106481.1"/>
    </source>
</evidence>
<protein>
    <submittedName>
        <fullName evidence="1">Putative signal transduction protein with EAL and GGDEF domain</fullName>
    </submittedName>
</protein>
<reference evidence="1 2" key="1">
    <citation type="submission" date="2020-08" db="EMBL/GenBank/DDBJ databases">
        <title>Above-ground endophytic microbial communities from plants in different locations in the United States.</title>
        <authorList>
            <person name="Frank C."/>
        </authorList>
    </citation>
    <scope>NUCLEOTIDE SEQUENCE [LARGE SCALE GENOMIC DNA]</scope>
    <source>
        <strain evidence="1 2">WP4_2_2</strain>
    </source>
</reference>
<dbReference type="RefSeq" id="WP_311675302.1">
    <property type="nucleotide sequence ID" value="NZ_JACHBW010000027.1"/>
</dbReference>
<dbReference type="Proteomes" id="UP000571554">
    <property type="component" value="Unassembled WGS sequence"/>
</dbReference>